<dbReference type="EMBL" id="CAMPGE010028576">
    <property type="protein sequence ID" value="CAI2386093.1"/>
    <property type="molecule type" value="Genomic_DNA"/>
</dbReference>
<feature type="compositionally biased region" description="Low complexity" evidence="1">
    <location>
        <begin position="557"/>
        <end position="569"/>
    </location>
</feature>
<accession>A0AAD2DAZ6</accession>
<proteinExistence type="predicted"/>
<dbReference type="Proteomes" id="UP001295684">
    <property type="component" value="Unassembled WGS sequence"/>
</dbReference>
<evidence type="ECO:0000256" key="1">
    <source>
        <dbReference type="SAM" id="MobiDB-lite"/>
    </source>
</evidence>
<gene>
    <name evidence="2" type="ORF">ECRASSUSDP1_LOCUS27695</name>
</gene>
<name>A0AAD2DAZ6_EUPCR</name>
<evidence type="ECO:0000313" key="3">
    <source>
        <dbReference type="Proteomes" id="UP001295684"/>
    </source>
</evidence>
<organism evidence="2 3">
    <name type="scientific">Euplotes crassus</name>
    <dbReference type="NCBI Taxonomy" id="5936"/>
    <lineage>
        <taxon>Eukaryota</taxon>
        <taxon>Sar</taxon>
        <taxon>Alveolata</taxon>
        <taxon>Ciliophora</taxon>
        <taxon>Intramacronucleata</taxon>
        <taxon>Spirotrichea</taxon>
        <taxon>Hypotrichia</taxon>
        <taxon>Euplotida</taxon>
        <taxon>Euplotidae</taxon>
        <taxon>Moneuplotes</taxon>
    </lineage>
</organism>
<reference evidence="2" key="1">
    <citation type="submission" date="2023-07" db="EMBL/GenBank/DDBJ databases">
        <authorList>
            <consortium name="AG Swart"/>
            <person name="Singh M."/>
            <person name="Singh A."/>
            <person name="Seah K."/>
            <person name="Emmerich C."/>
        </authorList>
    </citation>
    <scope>NUCLEOTIDE SEQUENCE</scope>
    <source>
        <strain evidence="2">DP1</strain>
    </source>
</reference>
<evidence type="ECO:0000313" key="2">
    <source>
        <dbReference type="EMBL" id="CAI2386093.1"/>
    </source>
</evidence>
<feature type="compositionally biased region" description="Basic and acidic residues" evidence="1">
    <location>
        <begin position="431"/>
        <end position="451"/>
    </location>
</feature>
<dbReference type="AlphaFoldDB" id="A0AAD2DAZ6"/>
<keyword evidence="3" id="KW-1185">Reference proteome</keyword>
<feature type="compositionally biased region" description="Basic residues" evidence="1">
    <location>
        <begin position="207"/>
        <end position="218"/>
    </location>
</feature>
<comment type="caution">
    <text evidence="2">The sequence shown here is derived from an EMBL/GenBank/DDBJ whole genome shotgun (WGS) entry which is preliminary data.</text>
</comment>
<feature type="compositionally biased region" description="Low complexity" evidence="1">
    <location>
        <begin position="312"/>
        <end position="340"/>
    </location>
</feature>
<feature type="compositionally biased region" description="Polar residues" evidence="1">
    <location>
        <begin position="300"/>
        <end position="311"/>
    </location>
</feature>
<sequence>MSIGNRELMYSGHKMRQKVKGQKEISIKENRMIYAFQSYKLLGSVVKIIHINHMTIMGVLKTIKPSVPQKFCVQNCLIKYGNDGTVKFKKKVSISPINIISFEVINIEKDLQSNKLREEAPKAKSNGGYNKETGRVKMLQTRLEAEKSKFKSSLSKEQTNEETLKSSSNLTKPLSPCKTFSAQKSPQNSDQNPSASPSRVPLAPLVKSKKKKGSKKKPQASPQELSNTKEGEQKKCSQNEENIKNEAEKQPMALNSENKDAKNITGDKLSQKVAIEQQDSNEAGLMKEAIVRKVTMPDSGLSSSCQNKQVPTTTPSRSQSSTTTLNKNSTPPESTPSPNTAGSNNPSLNFEEEKTDSATRKSSVNRKRHKNNLMDYSSGKPHNKLVLEGPSTYFSRVRRKPNPISISRNPPPRSYATEEAKVDQQVVTQRSGKEEIGEKEQEEIHGEKEGDQVESLEEEEQEGQKELEEREIESQIEKLDKSLVGNEVEVREVEQEKNEKEDKERRKEEKQRKEHEQRKEERAREEKKKDQELKQAKDEEQDQNKNQEMKQEKDQEQVQNQNREQNQVEDQVEDQTAHQIECQKAQKVEHQVNNQKDDKVEELPFEKNEKYLDLDSVFNYENFYNPSHKQNLSQSRERMESAMKKGKYFLPNLNVSNNNLPITQEMWENYQYYFWQWEHQMDHTDFKNPLFGLDPMRCAHARQYTIDRLPPPLLFQFPMMPNLMFGSPF</sequence>
<feature type="region of interest" description="Disordered" evidence="1">
    <location>
        <begin position="147"/>
        <end position="578"/>
    </location>
</feature>
<feature type="compositionally biased region" description="Basic and acidic residues" evidence="1">
    <location>
        <begin position="227"/>
        <end position="249"/>
    </location>
</feature>
<protein>
    <submittedName>
        <fullName evidence="2">Uncharacterized protein</fullName>
    </submittedName>
</protein>
<feature type="compositionally biased region" description="Polar residues" evidence="1">
    <location>
        <begin position="165"/>
        <end position="197"/>
    </location>
</feature>
<feature type="compositionally biased region" description="Acidic residues" evidence="1">
    <location>
        <begin position="452"/>
        <end position="461"/>
    </location>
</feature>
<feature type="compositionally biased region" description="Basic and acidic residues" evidence="1">
    <location>
        <begin position="462"/>
        <end position="481"/>
    </location>
</feature>
<feature type="compositionally biased region" description="Basic and acidic residues" evidence="1">
    <location>
        <begin position="488"/>
        <end position="556"/>
    </location>
</feature>